<evidence type="ECO:0000313" key="2">
    <source>
        <dbReference type="EMBL" id="PWE29208.1"/>
    </source>
</evidence>
<comment type="caution">
    <text evidence="2">The sequence shown here is derived from an EMBL/GenBank/DDBJ whole genome shotgun (WGS) entry which is preliminary data.</text>
</comment>
<protein>
    <submittedName>
        <fullName evidence="2">Uncharacterized protein</fullName>
    </submittedName>
</protein>
<evidence type="ECO:0000313" key="3">
    <source>
        <dbReference type="Proteomes" id="UP000244940"/>
    </source>
</evidence>
<dbReference type="AlphaFoldDB" id="A0A2U2CBD1"/>
<dbReference type="RefSeq" id="WP_109533257.1">
    <property type="nucleotide sequence ID" value="NZ_CAXPUO010000091.1"/>
</dbReference>
<dbReference type="EMBL" id="QEYD01000005">
    <property type="protein sequence ID" value="PWE29208.1"/>
    <property type="molecule type" value="Genomic_DNA"/>
</dbReference>
<feature type="transmembrane region" description="Helical" evidence="1">
    <location>
        <begin position="18"/>
        <end position="39"/>
    </location>
</feature>
<evidence type="ECO:0000256" key="1">
    <source>
        <dbReference type="SAM" id="Phobius"/>
    </source>
</evidence>
<name>A0A2U2CBD1_9RHOB</name>
<reference evidence="2 3" key="1">
    <citation type="submission" date="2018-05" db="EMBL/GenBank/DDBJ databases">
        <title>Pararhodobacter marina sp. nov., isolated from deep-sea water of the Indian Ocean.</title>
        <authorList>
            <person name="Lai Q.Sr."/>
            <person name="Liu X."/>
            <person name="Shao Z."/>
        </authorList>
    </citation>
    <scope>NUCLEOTIDE SEQUENCE [LARGE SCALE GENOMIC DNA]</scope>
    <source>
        <strain evidence="2 3">CIC4N-9</strain>
    </source>
</reference>
<dbReference type="GeneID" id="94365300"/>
<accession>A0A2U2CBD1</accession>
<keyword evidence="3" id="KW-1185">Reference proteome</keyword>
<proteinExistence type="predicted"/>
<keyword evidence="1" id="KW-0812">Transmembrane</keyword>
<organism evidence="2 3">
    <name type="scientific">Pararhodobacter marinus</name>
    <dbReference type="NCBI Taxonomy" id="2184063"/>
    <lineage>
        <taxon>Bacteria</taxon>
        <taxon>Pseudomonadati</taxon>
        <taxon>Pseudomonadota</taxon>
        <taxon>Alphaproteobacteria</taxon>
        <taxon>Rhodobacterales</taxon>
        <taxon>Paracoccaceae</taxon>
        <taxon>Pararhodobacter</taxon>
    </lineage>
</organism>
<gene>
    <name evidence="2" type="ORF">C4N9_10395</name>
</gene>
<keyword evidence="1" id="KW-0472">Membrane</keyword>
<keyword evidence="1" id="KW-1133">Transmembrane helix</keyword>
<sequence>MTAPQTNVERQAKRHSPALTGITIAIALAVLAAIVFAFWPNPDDATPTAASVEEAGTQVGGISAGEPAGTTQTPPATE</sequence>
<dbReference type="Proteomes" id="UP000244940">
    <property type="component" value="Unassembled WGS sequence"/>
</dbReference>